<dbReference type="Proteomes" id="UP001279734">
    <property type="component" value="Unassembled WGS sequence"/>
</dbReference>
<accession>A0AAD3SYY6</accession>
<evidence type="ECO:0000313" key="3">
    <source>
        <dbReference type="Proteomes" id="UP001279734"/>
    </source>
</evidence>
<comment type="caution">
    <text evidence="2">The sequence shown here is derived from an EMBL/GenBank/DDBJ whole genome shotgun (WGS) entry which is preliminary data.</text>
</comment>
<reference evidence="2" key="1">
    <citation type="submission" date="2023-05" db="EMBL/GenBank/DDBJ databases">
        <title>Nepenthes gracilis genome sequencing.</title>
        <authorList>
            <person name="Fukushima K."/>
        </authorList>
    </citation>
    <scope>NUCLEOTIDE SEQUENCE</scope>
    <source>
        <strain evidence="2">SING2019-196</strain>
    </source>
</reference>
<organism evidence="2 3">
    <name type="scientific">Nepenthes gracilis</name>
    <name type="common">Slender pitcher plant</name>
    <dbReference type="NCBI Taxonomy" id="150966"/>
    <lineage>
        <taxon>Eukaryota</taxon>
        <taxon>Viridiplantae</taxon>
        <taxon>Streptophyta</taxon>
        <taxon>Embryophyta</taxon>
        <taxon>Tracheophyta</taxon>
        <taxon>Spermatophyta</taxon>
        <taxon>Magnoliopsida</taxon>
        <taxon>eudicotyledons</taxon>
        <taxon>Gunneridae</taxon>
        <taxon>Pentapetalae</taxon>
        <taxon>Caryophyllales</taxon>
        <taxon>Nepenthaceae</taxon>
        <taxon>Nepenthes</taxon>
    </lineage>
</organism>
<protein>
    <submittedName>
        <fullName evidence="2">Uncharacterized protein</fullName>
    </submittedName>
</protein>
<dbReference type="EMBL" id="BSYO01000019">
    <property type="protein sequence ID" value="GMH18576.1"/>
    <property type="molecule type" value="Genomic_DNA"/>
</dbReference>
<gene>
    <name evidence="2" type="ORF">Nepgr_020417</name>
</gene>
<dbReference type="AlphaFoldDB" id="A0AAD3SYY6"/>
<sequence>MWPGCHLRFRGMLPLMGAAISRWMLWVNSSLLLLKEDALDADAALTLPRLFLAVHTALLLILACWSQC</sequence>
<feature type="transmembrane region" description="Helical" evidence="1">
    <location>
        <begin position="46"/>
        <end position="65"/>
    </location>
</feature>
<keyword evidence="1" id="KW-1133">Transmembrane helix</keyword>
<keyword evidence="3" id="KW-1185">Reference proteome</keyword>
<feature type="transmembrane region" description="Helical" evidence="1">
    <location>
        <begin position="12"/>
        <end position="34"/>
    </location>
</feature>
<keyword evidence="1" id="KW-0812">Transmembrane</keyword>
<keyword evidence="1" id="KW-0472">Membrane</keyword>
<proteinExistence type="predicted"/>
<name>A0AAD3SYY6_NEPGR</name>
<evidence type="ECO:0000256" key="1">
    <source>
        <dbReference type="SAM" id="Phobius"/>
    </source>
</evidence>
<evidence type="ECO:0000313" key="2">
    <source>
        <dbReference type="EMBL" id="GMH18576.1"/>
    </source>
</evidence>